<accession>A0A182JIL8</accession>
<reference evidence="1" key="1">
    <citation type="submission" date="2022-08" db="UniProtKB">
        <authorList>
            <consortium name="EnsemblMetazoa"/>
        </authorList>
    </citation>
    <scope>IDENTIFICATION</scope>
    <source>
        <strain evidence="1">EBRO</strain>
    </source>
</reference>
<dbReference type="EnsemblMetazoa" id="AATE018760-RA">
    <property type="protein sequence ID" value="AATE018760-PA.1"/>
    <property type="gene ID" value="AATE018760"/>
</dbReference>
<dbReference type="AlphaFoldDB" id="A0A182JIL8"/>
<proteinExistence type="predicted"/>
<dbReference type="VEuPathDB" id="VectorBase:AATE018760"/>
<protein>
    <submittedName>
        <fullName evidence="1">Uncharacterized protein</fullName>
    </submittedName>
</protein>
<evidence type="ECO:0000313" key="1">
    <source>
        <dbReference type="EnsemblMetazoa" id="AATE018760-PA.1"/>
    </source>
</evidence>
<organism evidence="1">
    <name type="scientific">Anopheles atroparvus</name>
    <name type="common">European mosquito</name>
    <dbReference type="NCBI Taxonomy" id="41427"/>
    <lineage>
        <taxon>Eukaryota</taxon>
        <taxon>Metazoa</taxon>
        <taxon>Ecdysozoa</taxon>
        <taxon>Arthropoda</taxon>
        <taxon>Hexapoda</taxon>
        <taxon>Insecta</taxon>
        <taxon>Pterygota</taxon>
        <taxon>Neoptera</taxon>
        <taxon>Endopterygota</taxon>
        <taxon>Diptera</taxon>
        <taxon>Nematocera</taxon>
        <taxon>Culicoidea</taxon>
        <taxon>Culicidae</taxon>
        <taxon>Anophelinae</taxon>
        <taxon>Anopheles</taxon>
    </lineage>
</organism>
<name>A0A182JIL8_ANOAO</name>
<sequence>MIRNHKYLPDILFQHTKSDSKGTYLKSKLRFLWCVESLVFGGGIPDDVPLPAFGAVRPWTAGILAVDSPRPLLLLLLRLSLGLWNRGGKVALPKPLDVVVLLLLLLLVPLVEPFALAADGNVVLDTVAPEGGLIASGTLLFGGWSATAGRWVLMFSSSLDADLAPEPATPLVRTVPLPVSCFPPFATGAVPMTPPPPLAFPFTVDDDADEDEDDLNAENTEFIFGVTPDAGVSPD</sequence>